<dbReference type="STRING" id="479433.Caci_0300"/>
<dbReference type="Pfam" id="PF26312">
    <property type="entry name" value="DUF8083"/>
    <property type="match status" value="1"/>
</dbReference>
<reference evidence="3 4" key="1">
    <citation type="journal article" date="2009" name="Stand. Genomic Sci.">
        <title>Complete genome sequence of Catenulispora acidiphila type strain (ID 139908).</title>
        <authorList>
            <person name="Copeland A."/>
            <person name="Lapidus A."/>
            <person name="Glavina Del Rio T."/>
            <person name="Nolan M."/>
            <person name="Lucas S."/>
            <person name="Chen F."/>
            <person name="Tice H."/>
            <person name="Cheng J.F."/>
            <person name="Bruce D."/>
            <person name="Goodwin L."/>
            <person name="Pitluck S."/>
            <person name="Mikhailova N."/>
            <person name="Pati A."/>
            <person name="Ivanova N."/>
            <person name="Mavromatis K."/>
            <person name="Chen A."/>
            <person name="Palaniappan K."/>
            <person name="Chain P."/>
            <person name="Land M."/>
            <person name="Hauser L."/>
            <person name="Chang Y.J."/>
            <person name="Jeffries C.D."/>
            <person name="Chertkov O."/>
            <person name="Brettin T."/>
            <person name="Detter J.C."/>
            <person name="Han C."/>
            <person name="Ali Z."/>
            <person name="Tindall B.J."/>
            <person name="Goker M."/>
            <person name="Bristow J."/>
            <person name="Eisen J.A."/>
            <person name="Markowitz V."/>
            <person name="Hugenholtz P."/>
            <person name="Kyrpides N.C."/>
            <person name="Klenk H.P."/>
        </authorList>
    </citation>
    <scope>NUCLEOTIDE SEQUENCE [LARGE SCALE GENOMIC DNA]</scope>
    <source>
        <strain evidence="4">DSM 44928 / JCM 14897 / NBRC 102108 / NRRL B-24433 / ID139908</strain>
    </source>
</reference>
<dbReference type="OrthoDB" id="4961314at2"/>
<dbReference type="AlphaFoldDB" id="C7QJB1"/>
<feature type="region of interest" description="Disordered" evidence="1">
    <location>
        <begin position="164"/>
        <end position="183"/>
    </location>
</feature>
<dbReference type="RefSeq" id="WP_012784548.1">
    <property type="nucleotide sequence ID" value="NC_013131.1"/>
</dbReference>
<evidence type="ECO:0000313" key="4">
    <source>
        <dbReference type="Proteomes" id="UP000000851"/>
    </source>
</evidence>
<protein>
    <recommendedName>
        <fullName evidence="2">DUF8083 domain-containing protein</fullName>
    </recommendedName>
</protein>
<dbReference type="HOGENOM" id="CLU_929534_0_0_11"/>
<dbReference type="InParanoid" id="C7QJB1"/>
<feature type="compositionally biased region" description="Basic and acidic residues" evidence="1">
    <location>
        <begin position="167"/>
        <end position="183"/>
    </location>
</feature>
<dbReference type="eggNOG" id="ENOG5032IA4">
    <property type="taxonomic scope" value="Bacteria"/>
</dbReference>
<dbReference type="EMBL" id="CP001700">
    <property type="protein sequence ID" value="ACU69253.1"/>
    <property type="molecule type" value="Genomic_DNA"/>
</dbReference>
<dbReference type="Proteomes" id="UP000000851">
    <property type="component" value="Chromosome"/>
</dbReference>
<organism evidence="3 4">
    <name type="scientific">Catenulispora acidiphila (strain DSM 44928 / JCM 14897 / NBRC 102108 / NRRL B-24433 / ID139908)</name>
    <dbReference type="NCBI Taxonomy" id="479433"/>
    <lineage>
        <taxon>Bacteria</taxon>
        <taxon>Bacillati</taxon>
        <taxon>Actinomycetota</taxon>
        <taxon>Actinomycetes</taxon>
        <taxon>Catenulisporales</taxon>
        <taxon>Catenulisporaceae</taxon>
        <taxon>Catenulispora</taxon>
    </lineage>
</organism>
<accession>C7QJB1</accession>
<proteinExistence type="predicted"/>
<sequence length="311" mass="34112">MRASPGGAIPAPYMAYLRVYEPLAAFPAGERAEWEAWLLRNPEPKSLAEEQSASLRGLVAVPPIAVPENESRVAYVLDNGETTLLCPWQSRLRSWLALTELRAVHGDGGVRLFWPRGVLERADSEYERWWAEDPEALPHILTASWQVPIRWLVLFGLEDAVTDADGPGDRSDRGDRGEAGEGDEKVAAVTLQFRTAMSQARKRCARALRVLKRSLGAGPLVEAVETLGMWLEEFHPHSVVELDYGGLMGLLVAQGALGAEERVDGIVLDCSVRYVADGLAALAQGDDTGVTAAYLRYRAKWDAVRVLARAN</sequence>
<evidence type="ECO:0000256" key="1">
    <source>
        <dbReference type="SAM" id="MobiDB-lite"/>
    </source>
</evidence>
<dbReference type="InterPro" id="IPR058396">
    <property type="entry name" value="DUF8083"/>
</dbReference>
<evidence type="ECO:0000259" key="2">
    <source>
        <dbReference type="Pfam" id="PF26312"/>
    </source>
</evidence>
<evidence type="ECO:0000313" key="3">
    <source>
        <dbReference type="EMBL" id="ACU69253.1"/>
    </source>
</evidence>
<feature type="domain" description="DUF8083" evidence="2">
    <location>
        <begin position="13"/>
        <end position="307"/>
    </location>
</feature>
<dbReference type="KEGG" id="cai:Caci_0300"/>
<gene>
    <name evidence="3" type="ordered locus">Caci_0300</name>
</gene>
<name>C7QJB1_CATAD</name>
<keyword evidence="4" id="KW-1185">Reference proteome</keyword>